<evidence type="ECO:0000313" key="11">
    <source>
        <dbReference type="Proteomes" id="UP000271590"/>
    </source>
</evidence>
<evidence type="ECO:0000259" key="9">
    <source>
        <dbReference type="PROSITE" id="PS50110"/>
    </source>
</evidence>
<dbReference type="RefSeq" id="WP_124960607.1">
    <property type="nucleotide sequence ID" value="NZ_RQXU01000016.1"/>
</dbReference>
<dbReference type="EC" id="2.7.13.3" evidence="2"/>
<dbReference type="Gene3D" id="1.10.287.130">
    <property type="match status" value="1"/>
</dbReference>
<keyword evidence="5" id="KW-0418">Kinase</keyword>
<keyword evidence="4" id="KW-0808">Transferase</keyword>
<feature type="transmembrane region" description="Helical" evidence="7">
    <location>
        <begin position="173"/>
        <end position="192"/>
    </location>
</feature>
<dbReference type="Proteomes" id="UP000271590">
    <property type="component" value="Unassembled WGS sequence"/>
</dbReference>
<dbReference type="EMBL" id="RQXU01000016">
    <property type="protein sequence ID" value="RRH85570.1"/>
    <property type="molecule type" value="Genomic_DNA"/>
</dbReference>
<dbReference type="SUPFAM" id="SSF52172">
    <property type="entry name" value="CheY-like"/>
    <property type="match status" value="1"/>
</dbReference>
<evidence type="ECO:0000256" key="2">
    <source>
        <dbReference type="ARBA" id="ARBA00012438"/>
    </source>
</evidence>
<feature type="modified residue" description="4-aspartylphosphate" evidence="6">
    <location>
        <position position="532"/>
    </location>
</feature>
<dbReference type="Pfam" id="PF02518">
    <property type="entry name" value="HATPase_c"/>
    <property type="match status" value="1"/>
</dbReference>
<feature type="transmembrane region" description="Helical" evidence="7">
    <location>
        <begin position="123"/>
        <end position="141"/>
    </location>
</feature>
<dbReference type="InterPro" id="IPR036097">
    <property type="entry name" value="HisK_dim/P_sf"/>
</dbReference>
<dbReference type="InterPro" id="IPR003661">
    <property type="entry name" value="HisK_dim/P_dom"/>
</dbReference>
<gene>
    <name evidence="10" type="ORF">EH244_22825</name>
</gene>
<dbReference type="GO" id="GO:0000155">
    <property type="term" value="F:phosphorelay sensor kinase activity"/>
    <property type="evidence" value="ECO:0007669"/>
    <property type="project" value="InterPro"/>
</dbReference>
<dbReference type="SMART" id="SM00388">
    <property type="entry name" value="HisKA"/>
    <property type="match status" value="1"/>
</dbReference>
<name>A0A3P3EGP3_9BURK</name>
<dbReference type="Gene3D" id="3.40.50.2300">
    <property type="match status" value="1"/>
</dbReference>
<dbReference type="InterPro" id="IPR003594">
    <property type="entry name" value="HATPase_dom"/>
</dbReference>
<evidence type="ECO:0000313" key="10">
    <source>
        <dbReference type="EMBL" id="RRH85570.1"/>
    </source>
</evidence>
<evidence type="ECO:0000259" key="8">
    <source>
        <dbReference type="PROSITE" id="PS50109"/>
    </source>
</evidence>
<evidence type="ECO:0000256" key="3">
    <source>
        <dbReference type="ARBA" id="ARBA00022553"/>
    </source>
</evidence>
<keyword evidence="7" id="KW-0472">Membrane</keyword>
<dbReference type="PRINTS" id="PR00344">
    <property type="entry name" value="BCTRLSENSOR"/>
</dbReference>
<dbReference type="SUPFAM" id="SSF55874">
    <property type="entry name" value="ATPase domain of HSP90 chaperone/DNA topoisomerase II/histidine kinase"/>
    <property type="match status" value="1"/>
</dbReference>
<dbReference type="Gene3D" id="3.30.565.10">
    <property type="entry name" value="Histidine kinase-like ATPase, C-terminal domain"/>
    <property type="match status" value="1"/>
</dbReference>
<comment type="caution">
    <text evidence="10">The sequence shown here is derived from an EMBL/GenBank/DDBJ whole genome shotgun (WGS) entry which is preliminary data.</text>
</comment>
<dbReference type="GO" id="GO:0005886">
    <property type="term" value="C:plasma membrane"/>
    <property type="evidence" value="ECO:0007669"/>
    <property type="project" value="TreeGrafter"/>
</dbReference>
<keyword evidence="7" id="KW-1133">Transmembrane helix</keyword>
<evidence type="ECO:0000256" key="5">
    <source>
        <dbReference type="ARBA" id="ARBA00022777"/>
    </source>
</evidence>
<evidence type="ECO:0000256" key="7">
    <source>
        <dbReference type="SAM" id="Phobius"/>
    </source>
</evidence>
<dbReference type="InterPro" id="IPR036890">
    <property type="entry name" value="HATPase_C_sf"/>
</dbReference>
<feature type="domain" description="Response regulatory" evidence="9">
    <location>
        <begin position="478"/>
        <end position="598"/>
    </location>
</feature>
<dbReference type="InterPro" id="IPR011006">
    <property type="entry name" value="CheY-like_superfamily"/>
</dbReference>
<dbReference type="CDD" id="cd00156">
    <property type="entry name" value="REC"/>
    <property type="match status" value="1"/>
</dbReference>
<dbReference type="PROSITE" id="PS50109">
    <property type="entry name" value="HIS_KIN"/>
    <property type="match status" value="1"/>
</dbReference>
<evidence type="ECO:0000256" key="1">
    <source>
        <dbReference type="ARBA" id="ARBA00000085"/>
    </source>
</evidence>
<dbReference type="PANTHER" id="PTHR43047">
    <property type="entry name" value="TWO-COMPONENT HISTIDINE PROTEIN KINASE"/>
    <property type="match status" value="1"/>
</dbReference>
<evidence type="ECO:0000256" key="6">
    <source>
        <dbReference type="PROSITE-ProRule" id="PRU00169"/>
    </source>
</evidence>
<feature type="transmembrane region" description="Helical" evidence="7">
    <location>
        <begin position="148"/>
        <end position="167"/>
    </location>
</feature>
<proteinExistence type="predicted"/>
<dbReference type="GO" id="GO:0009927">
    <property type="term" value="F:histidine phosphotransfer kinase activity"/>
    <property type="evidence" value="ECO:0007669"/>
    <property type="project" value="TreeGrafter"/>
</dbReference>
<dbReference type="FunFam" id="3.30.565.10:FF:000049">
    <property type="entry name" value="Two-component sensor histidine kinase"/>
    <property type="match status" value="1"/>
</dbReference>
<dbReference type="InterPro" id="IPR005467">
    <property type="entry name" value="His_kinase_dom"/>
</dbReference>
<reference evidence="10 11" key="1">
    <citation type="submission" date="2018-11" db="EMBL/GenBank/DDBJ databases">
        <title>The genome of Variovorax sp T529.</title>
        <authorList>
            <person name="Gao J."/>
        </authorList>
    </citation>
    <scope>NUCLEOTIDE SEQUENCE [LARGE SCALE GENOMIC DNA]</scope>
    <source>
        <strain evidence="10 11">T529</strain>
    </source>
</reference>
<organism evidence="10 11">
    <name type="scientific">Variovorax beijingensis</name>
    <dbReference type="NCBI Taxonomy" id="2496117"/>
    <lineage>
        <taxon>Bacteria</taxon>
        <taxon>Pseudomonadati</taxon>
        <taxon>Pseudomonadota</taxon>
        <taxon>Betaproteobacteria</taxon>
        <taxon>Burkholderiales</taxon>
        <taxon>Comamonadaceae</taxon>
        <taxon>Variovorax</taxon>
    </lineage>
</organism>
<dbReference type="InterPro" id="IPR004358">
    <property type="entry name" value="Sig_transdc_His_kin-like_C"/>
</dbReference>
<keyword evidence="3 6" id="KW-0597">Phosphoprotein</keyword>
<accession>A0A3P3EGP3</accession>
<dbReference type="AlphaFoldDB" id="A0A3P3EGP3"/>
<dbReference type="Pfam" id="PF00512">
    <property type="entry name" value="HisKA"/>
    <property type="match status" value="1"/>
</dbReference>
<dbReference type="CDD" id="cd00082">
    <property type="entry name" value="HisKA"/>
    <property type="match status" value="1"/>
</dbReference>
<dbReference type="SMART" id="SM00448">
    <property type="entry name" value="REC"/>
    <property type="match status" value="1"/>
</dbReference>
<feature type="transmembrane region" description="Helical" evidence="7">
    <location>
        <begin position="28"/>
        <end position="51"/>
    </location>
</feature>
<dbReference type="InterPro" id="IPR001789">
    <property type="entry name" value="Sig_transdc_resp-reg_receiver"/>
</dbReference>
<sequence>MNDDSAPKDPNTDPVLQMRVLREHVASVYASHTVAISAHFAWSVAIVLFGYPRVEPALQVWVLPWLALLTAVDAYALLAPRWTPDVPLADTPRWARRYTVLVTLVSVTNVPAIFLLMVVNDPVVTSVATVVIMGSWTRVAQARWPIRAAVLGYGLPTMSGLIIALAWRGGDLHWLLAAFCTVNLVLTLRTGVQQNKRLTKSLILQFENEFLAKRLNEQIEATRRAGEEKTRFLAAASHDLRQPMHAIALFGAVTEQALSGQPEKKNAEHLLRSVDALGSSLDAMLDVSRLDAGTMSVESKAFELDVILLALDRTFSPQAEQKGLALRVRTSGLWVRSDAHLLHRMLSNLIDNALKYTRRGGVIVRARALGDTVRVEVRDTGIGIAPDQLGQIFEEFYQINNPGRDRARGLGLGLSIVKRLSHLLRHPVLVDSRPNRGTRLRVMVQKAEAVVTLPVDLLLKDLSPSMRQASIAPHLPERILLIEDEAEIRAAMIELLHGHSIDVVAVASKTEAFEVLSRPEAASRPFSMLLCDFRLADGEDGLEVGLCLRERLGPAVPLLLVTGETAPERLRRARVAGVPMLFKPVSAAALLKAIAELTTRRTSRRYGTHTCENSA</sequence>
<feature type="transmembrane region" description="Helical" evidence="7">
    <location>
        <begin position="98"/>
        <end position="117"/>
    </location>
</feature>
<protein>
    <recommendedName>
        <fullName evidence="2">histidine kinase</fullName>
        <ecNumber evidence="2">2.7.13.3</ecNumber>
    </recommendedName>
</protein>
<feature type="domain" description="Histidine kinase" evidence="8">
    <location>
        <begin position="235"/>
        <end position="448"/>
    </location>
</feature>
<dbReference type="Pfam" id="PF00072">
    <property type="entry name" value="Response_reg"/>
    <property type="match status" value="1"/>
</dbReference>
<comment type="catalytic activity">
    <reaction evidence="1">
        <text>ATP + protein L-histidine = ADP + protein N-phospho-L-histidine.</text>
        <dbReference type="EC" id="2.7.13.3"/>
    </reaction>
</comment>
<dbReference type="PROSITE" id="PS50110">
    <property type="entry name" value="RESPONSE_REGULATORY"/>
    <property type="match status" value="1"/>
</dbReference>
<evidence type="ECO:0000256" key="4">
    <source>
        <dbReference type="ARBA" id="ARBA00022679"/>
    </source>
</evidence>
<dbReference type="SMART" id="SM00387">
    <property type="entry name" value="HATPase_c"/>
    <property type="match status" value="1"/>
</dbReference>
<feature type="transmembrane region" description="Helical" evidence="7">
    <location>
        <begin position="57"/>
        <end position="78"/>
    </location>
</feature>
<dbReference type="PANTHER" id="PTHR43047:SF9">
    <property type="entry name" value="HISTIDINE KINASE"/>
    <property type="match status" value="1"/>
</dbReference>
<dbReference type="SUPFAM" id="SSF47384">
    <property type="entry name" value="Homodimeric domain of signal transducing histidine kinase"/>
    <property type="match status" value="1"/>
</dbReference>
<keyword evidence="7" id="KW-0812">Transmembrane</keyword>